<evidence type="ECO:0008006" key="3">
    <source>
        <dbReference type="Google" id="ProtNLM"/>
    </source>
</evidence>
<organism evidence="1 2">
    <name type="scientific">Hymenobacter edaphi</name>
    <dbReference type="NCBI Taxonomy" id="2211146"/>
    <lineage>
        <taxon>Bacteria</taxon>
        <taxon>Pseudomonadati</taxon>
        <taxon>Bacteroidota</taxon>
        <taxon>Cytophagia</taxon>
        <taxon>Cytophagales</taxon>
        <taxon>Hymenobacteraceae</taxon>
        <taxon>Hymenobacter</taxon>
    </lineage>
</organism>
<dbReference type="InterPro" id="IPR008000">
    <property type="entry name" value="Rham/fucose_mutarotase"/>
</dbReference>
<proteinExistence type="predicted"/>
<dbReference type="GO" id="GO:0016857">
    <property type="term" value="F:racemase and epimerase activity, acting on carbohydrates and derivatives"/>
    <property type="evidence" value="ECO:0007669"/>
    <property type="project" value="InterPro"/>
</dbReference>
<keyword evidence="2" id="KW-1185">Reference proteome</keyword>
<dbReference type="OrthoDB" id="1430580at2"/>
<reference evidence="2" key="1">
    <citation type="submission" date="2018-05" db="EMBL/GenBank/DDBJ databases">
        <authorList>
            <person name="Nie L."/>
        </authorList>
    </citation>
    <scope>NUCLEOTIDE SEQUENCE [LARGE SCALE GENOMIC DNA]</scope>
    <source>
        <strain evidence="2">NL</strain>
    </source>
</reference>
<dbReference type="EMBL" id="QHKM01000001">
    <property type="protein sequence ID" value="RAK70676.1"/>
    <property type="molecule type" value="Genomic_DNA"/>
</dbReference>
<name>A0A328BX83_9BACT</name>
<comment type="caution">
    <text evidence="1">The sequence shown here is derived from an EMBL/GenBank/DDBJ whole genome shotgun (WGS) entry which is preliminary data.</text>
</comment>
<evidence type="ECO:0000313" key="1">
    <source>
        <dbReference type="EMBL" id="RAK70676.1"/>
    </source>
</evidence>
<dbReference type="InterPro" id="IPR052996">
    <property type="entry name" value="Carb_Metab_Mutarotase"/>
</dbReference>
<gene>
    <name evidence="1" type="ORF">DLM85_07565</name>
</gene>
<accession>A0A328BX83</accession>
<evidence type="ECO:0000313" key="2">
    <source>
        <dbReference type="Proteomes" id="UP000248553"/>
    </source>
</evidence>
<dbReference type="SUPFAM" id="SSF54909">
    <property type="entry name" value="Dimeric alpha+beta barrel"/>
    <property type="match status" value="1"/>
</dbReference>
<dbReference type="Pfam" id="PF05336">
    <property type="entry name" value="rhaM"/>
    <property type="match status" value="1"/>
</dbReference>
<dbReference type="PANTHER" id="PTHR43239:SF1">
    <property type="entry name" value="UPF0734 PROTEIN DDB_G0273871_DDB_G0273177"/>
    <property type="match status" value="1"/>
</dbReference>
<dbReference type="PANTHER" id="PTHR43239">
    <property type="entry name" value="UPF0734 PROTEIN DDB_G0273871/DDB_G0273177"/>
    <property type="match status" value="1"/>
</dbReference>
<dbReference type="InterPro" id="IPR011008">
    <property type="entry name" value="Dimeric_a/b-barrel"/>
</dbReference>
<sequence length="267" mass="30564">MRYRTIVETQPCVSPLNDDTAHPARTTSRKVASLPAALLLWLLPLLAPAQARGPMSIVELTDFDKRLQPAKLQALGQRYPDVDLRRWRDANHLTHLVAYAPKARLLELLPALKQAYPTARVKEYAAPFYRFERSRCADKTTAKQWDNIILTASLVADTARQNEYLRYHATQFEQWPEVSNGFCNASFQQLLVFRRGRELMLVISIPKGQSLDALNPKTTENNPRVDEWNQRMRQYQEGRNGAKPGEVWVFLPPLPPLVAKPKTPVRK</sequence>
<dbReference type="AlphaFoldDB" id="A0A328BX83"/>
<dbReference type="Gene3D" id="3.30.70.100">
    <property type="match status" value="1"/>
</dbReference>
<protein>
    <recommendedName>
        <fullName evidence="3">L-rhamnose mutarotase</fullName>
    </recommendedName>
</protein>
<dbReference type="Proteomes" id="UP000248553">
    <property type="component" value="Unassembled WGS sequence"/>
</dbReference>